<organism evidence="2 3">
    <name type="scientific">Acanthosepion pharaonis</name>
    <name type="common">Pharaoh cuttlefish</name>
    <name type="synonym">Sepia pharaonis</name>
    <dbReference type="NCBI Taxonomy" id="158019"/>
    <lineage>
        <taxon>Eukaryota</taxon>
        <taxon>Metazoa</taxon>
        <taxon>Spiralia</taxon>
        <taxon>Lophotrochozoa</taxon>
        <taxon>Mollusca</taxon>
        <taxon>Cephalopoda</taxon>
        <taxon>Coleoidea</taxon>
        <taxon>Decapodiformes</taxon>
        <taxon>Sepiida</taxon>
        <taxon>Sepiina</taxon>
        <taxon>Sepiidae</taxon>
        <taxon>Acanthosepion</taxon>
    </lineage>
</organism>
<keyword evidence="1" id="KW-1133">Transmembrane helix</keyword>
<accession>A0A812E6P7</accession>
<gene>
    <name evidence="2" type="ORF">SPHA_68116</name>
</gene>
<sequence>MIASLVSLTTLKYIPSRPTILPSSPDPLDSRLFPTAAVSIGNRLSQAHRQWVPCAKKPPQLNDCHSYLNPVPSTSVSLIKNNANAKWSFSFRFCSFHLSHAGLSSFVFFFFFFPFLDFFTIFPSVLSLFLFINLSFDKFFFLSLFFHLFLFH</sequence>
<evidence type="ECO:0000313" key="3">
    <source>
        <dbReference type="Proteomes" id="UP000597762"/>
    </source>
</evidence>
<proteinExistence type="predicted"/>
<dbReference type="Proteomes" id="UP000597762">
    <property type="component" value="Unassembled WGS sequence"/>
</dbReference>
<dbReference type="EMBL" id="CAHIKZ030004943">
    <property type="protein sequence ID" value="CAE1317555.1"/>
    <property type="molecule type" value="Genomic_DNA"/>
</dbReference>
<keyword evidence="1" id="KW-0472">Membrane</keyword>
<protein>
    <submittedName>
        <fullName evidence="2">Uncharacterized protein</fullName>
    </submittedName>
</protein>
<evidence type="ECO:0000313" key="2">
    <source>
        <dbReference type="EMBL" id="CAE1317555.1"/>
    </source>
</evidence>
<name>A0A812E6P7_ACAPH</name>
<feature type="transmembrane region" description="Helical" evidence="1">
    <location>
        <begin position="128"/>
        <end position="151"/>
    </location>
</feature>
<feature type="transmembrane region" description="Helical" evidence="1">
    <location>
        <begin position="101"/>
        <end position="122"/>
    </location>
</feature>
<dbReference type="AlphaFoldDB" id="A0A812E6P7"/>
<keyword evidence="1" id="KW-0812">Transmembrane</keyword>
<keyword evidence="3" id="KW-1185">Reference proteome</keyword>
<evidence type="ECO:0000256" key="1">
    <source>
        <dbReference type="SAM" id="Phobius"/>
    </source>
</evidence>
<comment type="caution">
    <text evidence="2">The sequence shown here is derived from an EMBL/GenBank/DDBJ whole genome shotgun (WGS) entry which is preliminary data.</text>
</comment>
<reference evidence="2" key="1">
    <citation type="submission" date="2021-01" db="EMBL/GenBank/DDBJ databases">
        <authorList>
            <person name="Li R."/>
            <person name="Bekaert M."/>
        </authorList>
    </citation>
    <scope>NUCLEOTIDE SEQUENCE</scope>
    <source>
        <strain evidence="2">Farmed</strain>
    </source>
</reference>